<dbReference type="Pfam" id="PF00193">
    <property type="entry name" value="Xlink"/>
    <property type="match status" value="1"/>
</dbReference>
<dbReference type="GO" id="GO:0006954">
    <property type="term" value="P:inflammatory response"/>
    <property type="evidence" value="ECO:0007669"/>
    <property type="project" value="TreeGrafter"/>
</dbReference>
<evidence type="ECO:0000313" key="29">
    <source>
        <dbReference type="EMBL" id="AWP08699.1"/>
    </source>
</evidence>
<dbReference type="GO" id="GO:0005540">
    <property type="term" value="F:hyaluronic acid binding"/>
    <property type="evidence" value="ECO:0007669"/>
    <property type="project" value="InterPro"/>
</dbReference>
<evidence type="ECO:0000256" key="1">
    <source>
        <dbReference type="ARBA" id="ARBA00004105"/>
    </source>
</evidence>
<evidence type="ECO:0000256" key="26">
    <source>
        <dbReference type="SAM" id="Phobius"/>
    </source>
</evidence>
<dbReference type="GO" id="GO:0005576">
    <property type="term" value="C:extracellular region"/>
    <property type="evidence" value="ECO:0007669"/>
    <property type="project" value="UniProtKB-SubCell"/>
</dbReference>
<feature type="region of interest" description="Disordered" evidence="25">
    <location>
        <begin position="373"/>
        <end position="393"/>
    </location>
</feature>
<evidence type="ECO:0000259" key="28">
    <source>
        <dbReference type="PROSITE" id="PS50963"/>
    </source>
</evidence>
<reference evidence="29 30" key="1">
    <citation type="submission" date="2017-12" db="EMBL/GenBank/DDBJ databases">
        <title>Integrating genomic resources of turbot (Scophthalmus maximus) in depth evaluation of genetic and physical mapping variation across individuals.</title>
        <authorList>
            <person name="Martinez P."/>
        </authorList>
    </citation>
    <scope>NUCLEOTIDE SEQUENCE [LARGE SCALE GENOMIC DNA]</scope>
</reference>
<dbReference type="GO" id="GO:0005902">
    <property type="term" value="C:microvillus"/>
    <property type="evidence" value="ECO:0007669"/>
    <property type="project" value="UniProtKB-SubCell"/>
</dbReference>
<keyword evidence="5" id="KW-1003">Cell membrane</keyword>
<dbReference type="SUPFAM" id="SSF56436">
    <property type="entry name" value="C-type lectin-like"/>
    <property type="match status" value="1"/>
</dbReference>
<dbReference type="Proteomes" id="UP000246464">
    <property type="component" value="Chromosome 10"/>
</dbReference>
<keyword evidence="14 24" id="KW-1015">Disulfide bond</keyword>
<evidence type="ECO:0000256" key="25">
    <source>
        <dbReference type="SAM" id="MobiDB-lite"/>
    </source>
</evidence>
<keyword evidence="6" id="KW-0964">Secreted</keyword>
<evidence type="ECO:0000256" key="11">
    <source>
        <dbReference type="ARBA" id="ARBA00022974"/>
    </source>
</evidence>
<evidence type="ECO:0000256" key="12">
    <source>
        <dbReference type="ARBA" id="ARBA00022989"/>
    </source>
</evidence>
<dbReference type="GO" id="GO:0007155">
    <property type="term" value="P:cell adhesion"/>
    <property type="evidence" value="ECO:0007669"/>
    <property type="project" value="UniProtKB-KW"/>
</dbReference>
<evidence type="ECO:0000256" key="8">
    <source>
        <dbReference type="ARBA" id="ARBA00022692"/>
    </source>
</evidence>
<evidence type="ECO:0000256" key="4">
    <source>
        <dbReference type="ARBA" id="ARBA00020474"/>
    </source>
</evidence>
<evidence type="ECO:0000256" key="7">
    <source>
        <dbReference type="ARBA" id="ARBA00022553"/>
    </source>
</evidence>
<dbReference type="PRINTS" id="PR00658">
    <property type="entry name" value="CD44"/>
</dbReference>
<evidence type="ECO:0000256" key="9">
    <source>
        <dbReference type="ARBA" id="ARBA00022729"/>
    </source>
</evidence>
<evidence type="ECO:0000256" key="19">
    <source>
        <dbReference type="ARBA" id="ARBA00029928"/>
    </source>
</evidence>
<evidence type="ECO:0000256" key="24">
    <source>
        <dbReference type="PROSITE-ProRule" id="PRU00323"/>
    </source>
</evidence>
<feature type="signal peptide" evidence="27">
    <location>
        <begin position="1"/>
        <end position="18"/>
    </location>
</feature>
<dbReference type="InterPro" id="IPR016187">
    <property type="entry name" value="CTDL_fold"/>
</dbReference>
<feature type="chain" id="PRO_5015965555" description="CD44 antigen" evidence="27">
    <location>
        <begin position="19"/>
        <end position="393"/>
    </location>
</feature>
<keyword evidence="12 26" id="KW-1133">Transmembrane helix</keyword>
<dbReference type="Gene3D" id="3.10.100.10">
    <property type="entry name" value="Mannose-Binding Protein A, subunit A"/>
    <property type="match status" value="1"/>
</dbReference>
<accession>A0A2U9BZ38</accession>
<dbReference type="PANTHER" id="PTHR10225">
    <property type="entry name" value="HYALURONAN RECEPTOR"/>
    <property type="match status" value="1"/>
</dbReference>
<dbReference type="AlphaFoldDB" id="A0A2U9BZ38"/>
<keyword evidence="9 27" id="KW-0732">Signal</keyword>
<dbReference type="GO" id="GO:0035692">
    <property type="term" value="C:macrophage migration inhibitory factor receptor complex"/>
    <property type="evidence" value="ECO:0007669"/>
    <property type="project" value="TreeGrafter"/>
</dbReference>
<evidence type="ECO:0000256" key="21">
    <source>
        <dbReference type="ARBA" id="ARBA00031823"/>
    </source>
</evidence>
<dbReference type="PANTHER" id="PTHR10225:SF6">
    <property type="entry name" value="CD44 ANTIGEN"/>
    <property type="match status" value="1"/>
</dbReference>
<dbReference type="GO" id="GO:0070374">
    <property type="term" value="P:positive regulation of ERK1 and ERK2 cascade"/>
    <property type="evidence" value="ECO:0007669"/>
    <property type="project" value="TreeGrafter"/>
</dbReference>
<dbReference type="GO" id="GO:0004896">
    <property type="term" value="F:cytokine receptor activity"/>
    <property type="evidence" value="ECO:0007669"/>
    <property type="project" value="TreeGrafter"/>
</dbReference>
<feature type="disulfide bond" evidence="24">
    <location>
        <begin position="77"/>
        <end position="98"/>
    </location>
</feature>
<dbReference type="InterPro" id="IPR043210">
    <property type="entry name" value="CD44_antigen-like"/>
</dbReference>
<protein>
    <recommendedName>
        <fullName evidence="4">CD44 antigen</fullName>
    </recommendedName>
    <alternativeName>
        <fullName evidence="22">GP90 lymphocyte homing/adhesion receptor</fullName>
    </alternativeName>
    <alternativeName>
        <fullName evidence="21">HUTCH-I</fullName>
    </alternativeName>
    <alternativeName>
        <fullName evidence="23">Hermes antigen</fullName>
    </alternativeName>
    <alternativeName>
        <fullName evidence="20">Hyaluronate receptor</fullName>
    </alternativeName>
    <alternativeName>
        <fullName evidence="18">Phagocytic glycoprotein 1</fullName>
    </alternativeName>
    <alternativeName>
        <fullName evidence="19">Phagocytic glycoprotein I</fullName>
    </alternativeName>
</protein>
<keyword evidence="13 26" id="KW-0472">Membrane</keyword>
<evidence type="ECO:0000313" key="30">
    <source>
        <dbReference type="Proteomes" id="UP000246464"/>
    </source>
</evidence>
<evidence type="ECO:0000256" key="14">
    <source>
        <dbReference type="ARBA" id="ARBA00023157"/>
    </source>
</evidence>
<evidence type="ECO:0000256" key="23">
    <source>
        <dbReference type="ARBA" id="ARBA00032917"/>
    </source>
</evidence>
<dbReference type="InterPro" id="IPR000538">
    <property type="entry name" value="Link_dom"/>
</dbReference>
<evidence type="ECO:0000256" key="6">
    <source>
        <dbReference type="ARBA" id="ARBA00022525"/>
    </source>
</evidence>
<evidence type="ECO:0000256" key="27">
    <source>
        <dbReference type="SAM" id="SignalP"/>
    </source>
</evidence>
<feature type="region of interest" description="Disordered" evidence="25">
    <location>
        <begin position="335"/>
        <end position="358"/>
    </location>
</feature>
<evidence type="ECO:0000256" key="17">
    <source>
        <dbReference type="ARBA" id="ARBA00023273"/>
    </source>
</evidence>
<organism evidence="29 30">
    <name type="scientific">Scophthalmus maximus</name>
    <name type="common">Turbot</name>
    <name type="synonym">Psetta maxima</name>
    <dbReference type="NCBI Taxonomy" id="52904"/>
    <lineage>
        <taxon>Eukaryota</taxon>
        <taxon>Metazoa</taxon>
        <taxon>Chordata</taxon>
        <taxon>Craniata</taxon>
        <taxon>Vertebrata</taxon>
        <taxon>Euteleostomi</taxon>
        <taxon>Actinopterygii</taxon>
        <taxon>Neopterygii</taxon>
        <taxon>Teleostei</taxon>
        <taxon>Neoteleostei</taxon>
        <taxon>Acanthomorphata</taxon>
        <taxon>Carangaria</taxon>
        <taxon>Pleuronectiformes</taxon>
        <taxon>Pleuronectoidei</taxon>
        <taxon>Scophthalmidae</taxon>
        <taxon>Scophthalmus</taxon>
    </lineage>
</organism>
<keyword evidence="10" id="KW-0130">Cell adhesion</keyword>
<dbReference type="PRINTS" id="PR01265">
    <property type="entry name" value="LINKMODULE"/>
</dbReference>
<sequence length="393" mass="41858">MWTLLLGVTFGLLASSRSEQLQVNSRSCSYARVFMVEGAYRYSLDITMAQKVCEQLGTTIASRDQVQEAFDKGMETCRYGWMSNGETAILRLTHHDNCAQNMTGFIVHGKVKTDAHSDAYCHDDKAGPEKNCEKAFASTVHLPSDEPAESSPPPLAPTVSQAAPGDGVLREMYETTTAGAAYPNDASAKDPKAPALDRGADADPLGGSENSTGGINFTLGELDQPTGSGMAPRLSEEEGASPTAPVGEPVETQPPIDVEGRIGDVETVGDVPQQPKGRILSPGEPEPDQKSRSSLDWLVIIGVIVAVAAILLVCAAVAKRKSLCSKRQTLMITSKDAGEGNGAATSASGSHSQEREQEMVTLMNKEKIQENGNTEEFTVITLEESSPDKEQQA</sequence>
<evidence type="ECO:0000256" key="18">
    <source>
        <dbReference type="ARBA" id="ARBA00029917"/>
    </source>
</evidence>
<evidence type="ECO:0000256" key="10">
    <source>
        <dbReference type="ARBA" id="ARBA00022889"/>
    </source>
</evidence>
<feature type="transmembrane region" description="Helical" evidence="26">
    <location>
        <begin position="297"/>
        <end position="318"/>
    </location>
</feature>
<keyword evidence="17" id="KW-0966">Cell projection</keyword>
<dbReference type="EMBL" id="CP026252">
    <property type="protein sequence ID" value="AWP08699.1"/>
    <property type="molecule type" value="Genomic_DNA"/>
</dbReference>
<evidence type="ECO:0000256" key="22">
    <source>
        <dbReference type="ARBA" id="ARBA00032514"/>
    </source>
</evidence>
<evidence type="ECO:0000256" key="3">
    <source>
        <dbReference type="ARBA" id="ARBA00004613"/>
    </source>
</evidence>
<feature type="domain" description="Link" evidence="28">
    <location>
        <begin position="32"/>
        <end position="123"/>
    </location>
</feature>
<proteinExistence type="predicted"/>
<dbReference type="InterPro" id="IPR001231">
    <property type="entry name" value="CD44_antigen"/>
</dbReference>
<comment type="subcellular location">
    <subcellularLocation>
        <location evidence="2">Cell membrane</location>
        <topology evidence="2">Single-pass type I membrane protein</topology>
    </subcellularLocation>
    <subcellularLocation>
        <location evidence="1">Cell projection</location>
        <location evidence="1">Microvillus</location>
    </subcellularLocation>
    <subcellularLocation>
        <location evidence="3">Secreted</location>
    </subcellularLocation>
</comment>
<evidence type="ECO:0000256" key="16">
    <source>
        <dbReference type="ARBA" id="ARBA00023180"/>
    </source>
</evidence>
<dbReference type="GO" id="GO:0016323">
    <property type="term" value="C:basolateral plasma membrane"/>
    <property type="evidence" value="ECO:0007669"/>
    <property type="project" value="TreeGrafter"/>
</dbReference>
<gene>
    <name evidence="29" type="ORF">SMAX5B_009769</name>
</gene>
<keyword evidence="7" id="KW-0597">Phosphoprotein</keyword>
<name>A0A2U9BZ38_SCOMX</name>
<dbReference type="InterPro" id="IPR016186">
    <property type="entry name" value="C-type_lectin-like/link_sf"/>
</dbReference>
<dbReference type="SMART" id="SM00445">
    <property type="entry name" value="LINK"/>
    <property type="match status" value="1"/>
</dbReference>
<keyword evidence="11" id="KW-0654">Proteoglycan</keyword>
<keyword evidence="30" id="KW-1185">Reference proteome</keyword>
<evidence type="ECO:0000256" key="2">
    <source>
        <dbReference type="ARBA" id="ARBA00004251"/>
    </source>
</evidence>
<keyword evidence="8 26" id="KW-0812">Transmembrane</keyword>
<evidence type="ECO:0000256" key="5">
    <source>
        <dbReference type="ARBA" id="ARBA00022475"/>
    </source>
</evidence>
<dbReference type="STRING" id="52904.ENSSMAP00000013677"/>
<feature type="region of interest" description="Disordered" evidence="25">
    <location>
        <begin position="142"/>
        <end position="163"/>
    </location>
</feature>
<comment type="caution">
    <text evidence="24">Lacks conserved residue(s) required for the propagation of feature annotation.</text>
</comment>
<evidence type="ECO:0000256" key="20">
    <source>
        <dbReference type="ARBA" id="ARBA00031179"/>
    </source>
</evidence>
<keyword evidence="16" id="KW-0325">Glycoprotein</keyword>
<keyword evidence="15" id="KW-0675">Receptor</keyword>
<evidence type="ECO:0000256" key="13">
    <source>
        <dbReference type="ARBA" id="ARBA00023136"/>
    </source>
</evidence>
<dbReference type="PROSITE" id="PS50963">
    <property type="entry name" value="LINK_2"/>
    <property type="match status" value="1"/>
</dbReference>
<evidence type="ECO:0000256" key="15">
    <source>
        <dbReference type="ARBA" id="ARBA00023170"/>
    </source>
</evidence>
<feature type="region of interest" description="Disordered" evidence="25">
    <location>
        <begin position="178"/>
        <end position="291"/>
    </location>
</feature>